<feature type="transmembrane region" description="Helical" evidence="1">
    <location>
        <begin position="12"/>
        <end position="32"/>
    </location>
</feature>
<keyword evidence="1" id="KW-0812">Transmembrane</keyword>
<keyword evidence="1" id="KW-1133">Transmembrane helix</keyword>
<keyword evidence="1" id="KW-0472">Membrane</keyword>
<dbReference type="SUPFAM" id="SSF82714">
    <property type="entry name" value="Multidrug efflux transporter AcrB TolC docking domain, DN and DC subdomains"/>
    <property type="match status" value="2"/>
</dbReference>
<feature type="transmembrane region" description="Helical" evidence="1">
    <location>
        <begin position="953"/>
        <end position="974"/>
    </location>
</feature>
<feature type="transmembrane region" description="Helical" evidence="1">
    <location>
        <begin position="329"/>
        <end position="348"/>
    </location>
</feature>
<dbReference type="EMBL" id="CP117880">
    <property type="protein sequence ID" value="WDF69872.1"/>
    <property type="molecule type" value="Genomic_DNA"/>
</dbReference>
<dbReference type="SUPFAM" id="SSF82866">
    <property type="entry name" value="Multidrug efflux transporter AcrB transmembrane domain"/>
    <property type="match status" value="2"/>
</dbReference>
<dbReference type="Gene3D" id="3.30.70.1320">
    <property type="entry name" value="Multidrug efflux transporter AcrB pore domain like"/>
    <property type="match status" value="1"/>
</dbReference>
<dbReference type="RefSeq" id="WP_274268582.1">
    <property type="nucleotide sequence ID" value="NZ_CP117880.1"/>
</dbReference>
<feature type="transmembrane region" description="Helical" evidence="1">
    <location>
        <begin position="853"/>
        <end position="876"/>
    </location>
</feature>
<proteinExistence type="predicted"/>
<dbReference type="Gene3D" id="3.30.70.1440">
    <property type="entry name" value="Multidrug efflux transporter AcrB pore domain"/>
    <property type="match status" value="1"/>
</dbReference>
<feature type="transmembrane region" description="Helical" evidence="1">
    <location>
        <begin position="909"/>
        <end position="932"/>
    </location>
</feature>
<accession>A0ABY7WJW0</accession>
<feature type="transmembrane region" description="Helical" evidence="1">
    <location>
        <begin position="980"/>
        <end position="1001"/>
    </location>
</feature>
<feature type="transmembrane region" description="Helical" evidence="1">
    <location>
        <begin position="355"/>
        <end position="377"/>
    </location>
</feature>
<dbReference type="InterPro" id="IPR001036">
    <property type="entry name" value="Acrflvin-R"/>
</dbReference>
<keyword evidence="3" id="KW-1185">Reference proteome</keyword>
<dbReference type="Gene3D" id="3.30.2090.10">
    <property type="entry name" value="Multidrug efflux transporter AcrB TolC docking domain, DN and DC subdomains"/>
    <property type="match status" value="2"/>
</dbReference>
<feature type="transmembrane region" description="Helical" evidence="1">
    <location>
        <begin position="525"/>
        <end position="546"/>
    </location>
</feature>
<dbReference type="Pfam" id="PF00873">
    <property type="entry name" value="ACR_tran"/>
    <property type="match status" value="1"/>
</dbReference>
<dbReference type="SUPFAM" id="SSF82693">
    <property type="entry name" value="Multidrug efflux transporter AcrB pore domain, PN1, PN2, PC1 and PC2 subdomains"/>
    <property type="match status" value="2"/>
</dbReference>
<dbReference type="Gene3D" id="3.30.70.1430">
    <property type="entry name" value="Multidrug efflux transporter AcrB pore domain"/>
    <property type="match status" value="2"/>
</dbReference>
<dbReference type="Proteomes" id="UP001221558">
    <property type="component" value="Chromosome"/>
</dbReference>
<name>A0ABY7WJW0_9SPHI</name>
<dbReference type="Gene3D" id="1.20.1640.10">
    <property type="entry name" value="Multidrug efflux transporter AcrB transmembrane domain"/>
    <property type="match status" value="2"/>
</dbReference>
<reference evidence="2 3" key="1">
    <citation type="submission" date="2023-02" db="EMBL/GenBank/DDBJ databases">
        <title>Genome sequence of Sphingobacterium sp. KACC 22765.</title>
        <authorList>
            <person name="Kim S."/>
            <person name="Heo J."/>
            <person name="Kwon S.-W."/>
        </authorList>
    </citation>
    <scope>NUCLEOTIDE SEQUENCE [LARGE SCALE GENOMIC DNA]</scope>
    <source>
        <strain evidence="2 3">KACC 22765</strain>
    </source>
</reference>
<dbReference type="InterPro" id="IPR027463">
    <property type="entry name" value="AcrB_DN_DC_subdom"/>
</dbReference>
<protein>
    <submittedName>
        <fullName evidence="2">Efflux RND transporter permease subunit</fullName>
    </submittedName>
</protein>
<evidence type="ECO:0000313" key="3">
    <source>
        <dbReference type="Proteomes" id="UP001221558"/>
    </source>
</evidence>
<dbReference type="PRINTS" id="PR00702">
    <property type="entry name" value="ACRIFLAVINRP"/>
</dbReference>
<dbReference type="PANTHER" id="PTHR32063:SF0">
    <property type="entry name" value="SWARMING MOTILITY PROTEIN SWRC"/>
    <property type="match status" value="1"/>
</dbReference>
<feature type="transmembrane region" description="Helical" evidence="1">
    <location>
        <begin position="383"/>
        <end position="406"/>
    </location>
</feature>
<gene>
    <name evidence="2" type="ORF">PQ465_05715</name>
</gene>
<dbReference type="PANTHER" id="PTHR32063">
    <property type="match status" value="1"/>
</dbReference>
<feature type="transmembrane region" description="Helical" evidence="1">
    <location>
        <begin position="427"/>
        <end position="447"/>
    </location>
</feature>
<evidence type="ECO:0000256" key="1">
    <source>
        <dbReference type="SAM" id="Phobius"/>
    </source>
</evidence>
<feature type="transmembrane region" description="Helical" evidence="1">
    <location>
        <begin position="883"/>
        <end position="903"/>
    </location>
</feature>
<sequence length="1016" mass="111257">MSLIKYPIKNYQFTLIMVLMVIVVAFSTVLNMPRAEDPEMKPVNFPVTVIYPGTSPKDMEQLVVKPLESRFYALDGIKRIKTTISNGVAFIFVEYVYGEDYDAKYQELVRELTAARSELPDNIYRAEVRKIDPTGVSVIQSALISENASMTTIKRLADDLKSRLEKVRALKNVEISGLPDQLVRVDLHLPRMANLKIPMDRVIQAIQSENQNIPGGSVRAGGRTFSVKTSGDYQSIEEIANTIVSSAQGRNILLRDIADVYPTFTEKSHITRLNGYQAVLINAAQKSGMNISETQEAYKQVLDEFRQTLPSNVDFIVNFDQADQVNTRLSGLGIDFLIAITLVLFTLLPLGTRASLVVMIAIPLSLGLGLVTLNIIGYSLNQLSIVGFVVALGLVVDDSIVVVENIERWMRDGYSRLDAAVKGTSQIALAVVGCTVTLVIAFLPLMFMPEMAGDFIRSMPTAVIASVVGSMFVALLVVPFLASKLLKPHASEDGNVILKVLQKVIHSTYAVWLDKALQHPKRTGIIALLIFAGAAALIPIVGFSLFPPSEKPQFMIQIAAPLQGSLQTTDSLTRRIENELRTLPSVKYFTSNVGKGNPRIYYNMNQGNENVAYADIFVQLYPDVKAKEKEKLIEELRTKWASYLGAKIEVKNFEQGVPVISPVEVRLFGDDLDTLQRLAADVENILKTTAGNVYVNNPLKNKKTDIRVQINREKAMALGVPTARIDQTIRVALAGYAVGSYTDPNADDNSYTITVTVPRANTPDIHVFDAIFVNNVEGTAIPLAQLANLRFESSPSNVYHQNKQRTVSVNSSVAKGYTNDEVINAVIGKMDAFSFPTGYSYEMGGEVESRQTAFGGFGTIIMVTVFLFIAVLVLEFKTFKSTLIVLSVIPLGIVGAVLALLVTGNTLSFVATIGLVALAGIEVKNTILLVDFTNQLRREGMGLNESIEQAGEIRFLPIILTSLTAIGGLLPIAWSSNPLISPLAIVMIGGLISSTLLSRIVTPVVYKLIPPQIEKD</sequence>
<evidence type="ECO:0000313" key="2">
    <source>
        <dbReference type="EMBL" id="WDF69872.1"/>
    </source>
</evidence>
<feature type="transmembrane region" description="Helical" evidence="1">
    <location>
        <begin position="459"/>
        <end position="482"/>
    </location>
</feature>
<organism evidence="2 3">
    <name type="scientific">Sphingobacterium oryzagri</name>
    <dbReference type="NCBI Taxonomy" id="3025669"/>
    <lineage>
        <taxon>Bacteria</taxon>
        <taxon>Pseudomonadati</taxon>
        <taxon>Bacteroidota</taxon>
        <taxon>Sphingobacteriia</taxon>
        <taxon>Sphingobacteriales</taxon>
        <taxon>Sphingobacteriaceae</taxon>
        <taxon>Sphingobacterium</taxon>
    </lineage>
</organism>